<dbReference type="RefSeq" id="WP_057894031.1">
    <property type="nucleotide sequence ID" value="NZ_AYZQ01000001.1"/>
</dbReference>
<protein>
    <submittedName>
        <fullName evidence="1">Uncharacterized protein</fullName>
    </submittedName>
</protein>
<name>A0A0R2BBK6_9LACO</name>
<organism evidence="1 2">
    <name type="scientific">Lacticaseibacillus brantae DSM 23927</name>
    <dbReference type="NCBI Taxonomy" id="1423727"/>
    <lineage>
        <taxon>Bacteria</taxon>
        <taxon>Bacillati</taxon>
        <taxon>Bacillota</taxon>
        <taxon>Bacilli</taxon>
        <taxon>Lactobacillales</taxon>
        <taxon>Lactobacillaceae</taxon>
        <taxon>Lacticaseibacillus</taxon>
    </lineage>
</organism>
<accession>A0A0R2BBK6</accession>
<gene>
    <name evidence="1" type="ORF">FC34_GL000748</name>
</gene>
<evidence type="ECO:0000313" key="1">
    <source>
        <dbReference type="EMBL" id="KRM73027.1"/>
    </source>
</evidence>
<sequence length="59" mass="6603">MIKLEHGGYINAGYISRMLHDSFLDCWVIDMLGLGDIIPITDADHDAIIKQMGVLNDDK</sequence>
<dbReference type="STRING" id="1423727.FC34_GL000748"/>
<dbReference type="EMBL" id="AYZQ01000001">
    <property type="protein sequence ID" value="KRM73027.1"/>
    <property type="molecule type" value="Genomic_DNA"/>
</dbReference>
<comment type="caution">
    <text evidence="1">The sequence shown here is derived from an EMBL/GenBank/DDBJ whole genome shotgun (WGS) entry which is preliminary data.</text>
</comment>
<proteinExistence type="predicted"/>
<dbReference type="AlphaFoldDB" id="A0A0R2BBK6"/>
<keyword evidence="2" id="KW-1185">Reference proteome</keyword>
<evidence type="ECO:0000313" key="2">
    <source>
        <dbReference type="Proteomes" id="UP000051672"/>
    </source>
</evidence>
<dbReference type="PATRIC" id="fig|1423727.3.peg.752"/>
<reference evidence="1 2" key="1">
    <citation type="journal article" date="2015" name="Genome Announc.">
        <title>Expanding the biotechnology potential of lactobacilli through comparative genomics of 213 strains and associated genera.</title>
        <authorList>
            <person name="Sun Z."/>
            <person name="Harris H.M."/>
            <person name="McCann A."/>
            <person name="Guo C."/>
            <person name="Argimon S."/>
            <person name="Zhang W."/>
            <person name="Yang X."/>
            <person name="Jeffery I.B."/>
            <person name="Cooney J.C."/>
            <person name="Kagawa T.F."/>
            <person name="Liu W."/>
            <person name="Song Y."/>
            <person name="Salvetti E."/>
            <person name="Wrobel A."/>
            <person name="Rasinkangas P."/>
            <person name="Parkhill J."/>
            <person name="Rea M.C."/>
            <person name="O'Sullivan O."/>
            <person name="Ritari J."/>
            <person name="Douillard F.P."/>
            <person name="Paul Ross R."/>
            <person name="Yang R."/>
            <person name="Briner A.E."/>
            <person name="Felis G.E."/>
            <person name="de Vos W.M."/>
            <person name="Barrangou R."/>
            <person name="Klaenhammer T.R."/>
            <person name="Caufield P.W."/>
            <person name="Cui Y."/>
            <person name="Zhang H."/>
            <person name="O'Toole P.W."/>
        </authorList>
    </citation>
    <scope>NUCLEOTIDE SEQUENCE [LARGE SCALE GENOMIC DNA]</scope>
    <source>
        <strain evidence="1 2">DSM 23927</strain>
    </source>
</reference>
<dbReference type="Proteomes" id="UP000051672">
    <property type="component" value="Unassembled WGS sequence"/>
</dbReference>